<evidence type="ECO:0000313" key="4">
    <source>
        <dbReference type="Proteomes" id="UP000246004"/>
    </source>
</evidence>
<dbReference type="EMBL" id="LMVN01000009">
    <property type="protein sequence ID" value="PAV07726.1"/>
    <property type="molecule type" value="Genomic_DNA"/>
</dbReference>
<dbReference type="Proteomes" id="UP000246004">
    <property type="component" value="Unassembled WGS sequence"/>
</dbReference>
<reference evidence="1 3" key="2">
    <citation type="journal article" date="2017" name="BMC Genomics">
        <title>Genomic analysis of methanogenic archaea reveals a shift towards energy conservation.</title>
        <authorList>
            <person name="Gilmore S.P."/>
            <person name="Henske J.K."/>
            <person name="Sexton J.A."/>
            <person name="Solomon K.V."/>
            <person name="Seppala S."/>
            <person name="Yoo J.I."/>
            <person name="Huyett L.M."/>
            <person name="Pressman A."/>
            <person name="Cogan J.Z."/>
            <person name="Kivenson V."/>
            <person name="Peng X."/>
            <person name="Tan Y."/>
            <person name="Valentine D.L."/>
            <person name="O'Malley M.A."/>
        </authorList>
    </citation>
    <scope>NUCLEOTIDE SEQUENCE [LARGE SCALE GENOMIC DNA]</scope>
    <source>
        <strain evidence="1 3">1R-7</strain>
    </source>
</reference>
<evidence type="ECO:0000313" key="3">
    <source>
        <dbReference type="Proteomes" id="UP000217528"/>
    </source>
</evidence>
<dbReference type="AlphaFoldDB" id="A0A2A2HEI4"/>
<dbReference type="Pfam" id="PF20118">
    <property type="entry name" value="DUF6508"/>
    <property type="match status" value="1"/>
</dbReference>
<evidence type="ECO:0000313" key="1">
    <source>
        <dbReference type="EMBL" id="PAV07726.1"/>
    </source>
</evidence>
<accession>A0A2A2HEI4</accession>
<reference evidence="2 4" key="1">
    <citation type="submission" date="2016-04" db="EMBL/GenBank/DDBJ databases">
        <title>Genome sequence of Methanosphaera cuniculi DSM 4103.</title>
        <authorList>
            <person name="Poehlein A."/>
            <person name="Seedorf H."/>
            <person name="Daniel R."/>
        </authorList>
    </citation>
    <scope>NUCLEOTIDE SEQUENCE [LARGE SCALE GENOMIC DNA]</scope>
    <source>
        <strain evidence="2 4">DSM 4103</strain>
    </source>
</reference>
<keyword evidence="3" id="KW-1185">Reference proteome</keyword>
<dbReference type="OrthoDB" id="81222at2157"/>
<dbReference type="InterPro" id="IPR045425">
    <property type="entry name" value="DUF6508"/>
</dbReference>
<sequence>MDEELVEIWSNYDRQTVFNYVETRLHHYLFTKIMKDEAEIMSKIIEIDANELKAFKVDYFLNIDATQDLIKNFDKLEDMIGDNDPTQSPYNEILRVIKYIFENIKNDDANRIKNKNFDDDKLERINEELLANKKELSKILKKDIFKNIEKPDIIDVNLLEFAAKSTDRLFNLARIYEVYDELFVFPDKMELYNTIVNIILPAMSNDKLFELYVLLNTLEALEKTKGKITFQKAGVRELAEYYMQIEENSMEHTTVMQIFFHDLPEELEAKFKPILKYPYICLRMKNSVKARNITRTSYLLLEIERITDNQIKYKCKATEDIRNILVVWDHRLFNDEKSHIKVLDYKTLQMGLNKSFGNIFKFPNIENVDAILEYIPYFEEKKDGFIYTENGQKYYDEEADFFKDDLYQENIYRTFDDLKDWEEKGWRYINNHELIKRLDLLTIMKLIYLIMQKENTRPGFLATLMEDGTILTILKRLEEIRNVNESEITELYSPYKKLKCCPIHDPDFYAEKEKEMDDLLARKADEVDEK</sequence>
<comment type="caution">
    <text evidence="1">The sequence shown here is derived from an EMBL/GenBank/DDBJ whole genome shotgun (WGS) entry which is preliminary data.</text>
</comment>
<name>A0A2A2HEI4_9EURY</name>
<gene>
    <name evidence="1" type="ORF">ASJ82_00925</name>
    <name evidence="2" type="ORF">MSCUN_01370</name>
</gene>
<evidence type="ECO:0000313" key="2">
    <source>
        <dbReference type="EMBL" id="PWL08928.1"/>
    </source>
</evidence>
<dbReference type="EMBL" id="LWMS01000004">
    <property type="protein sequence ID" value="PWL08928.1"/>
    <property type="molecule type" value="Genomic_DNA"/>
</dbReference>
<dbReference type="RefSeq" id="WP_095608354.1">
    <property type="nucleotide sequence ID" value="NZ_LMVN01000009.1"/>
</dbReference>
<proteinExistence type="predicted"/>
<protein>
    <submittedName>
        <fullName evidence="1">Uncharacterized protein</fullName>
    </submittedName>
</protein>
<dbReference type="Proteomes" id="UP000217528">
    <property type="component" value="Unassembled WGS sequence"/>
</dbReference>
<organism evidence="1 3">
    <name type="scientific">Methanosphaera cuniculi</name>
    <dbReference type="NCBI Taxonomy" id="1077256"/>
    <lineage>
        <taxon>Archaea</taxon>
        <taxon>Methanobacteriati</taxon>
        <taxon>Methanobacteriota</taxon>
        <taxon>Methanomada group</taxon>
        <taxon>Methanobacteria</taxon>
        <taxon>Methanobacteriales</taxon>
        <taxon>Methanobacteriaceae</taxon>
        <taxon>Methanosphaera</taxon>
    </lineage>
</organism>